<accession>A0AAN9TCI5</accession>
<name>A0AAN9TCI5_9HEMI</name>
<proteinExistence type="predicted"/>
<dbReference type="AlphaFoldDB" id="A0AAN9TCI5"/>
<organism evidence="1 2">
    <name type="scientific">Parthenolecanium corni</name>
    <dbReference type="NCBI Taxonomy" id="536013"/>
    <lineage>
        <taxon>Eukaryota</taxon>
        <taxon>Metazoa</taxon>
        <taxon>Ecdysozoa</taxon>
        <taxon>Arthropoda</taxon>
        <taxon>Hexapoda</taxon>
        <taxon>Insecta</taxon>
        <taxon>Pterygota</taxon>
        <taxon>Neoptera</taxon>
        <taxon>Paraneoptera</taxon>
        <taxon>Hemiptera</taxon>
        <taxon>Sternorrhyncha</taxon>
        <taxon>Coccoidea</taxon>
        <taxon>Coccidae</taxon>
        <taxon>Parthenolecanium</taxon>
    </lineage>
</organism>
<evidence type="ECO:0000313" key="2">
    <source>
        <dbReference type="Proteomes" id="UP001367676"/>
    </source>
</evidence>
<gene>
    <name evidence="1" type="ORF">V9T40_001255</name>
</gene>
<evidence type="ECO:0000313" key="1">
    <source>
        <dbReference type="EMBL" id="KAK7580626.1"/>
    </source>
</evidence>
<reference evidence="1 2" key="1">
    <citation type="submission" date="2024-03" db="EMBL/GenBank/DDBJ databases">
        <title>Adaptation during the transition from Ophiocordyceps entomopathogen to insect associate is accompanied by gene loss and intensified selection.</title>
        <authorList>
            <person name="Ward C.M."/>
            <person name="Onetto C.A."/>
            <person name="Borneman A.R."/>
        </authorList>
    </citation>
    <scope>NUCLEOTIDE SEQUENCE [LARGE SCALE GENOMIC DNA]</scope>
    <source>
        <strain evidence="1">AWRI1</strain>
        <tissue evidence="1">Single Adult Female</tissue>
    </source>
</reference>
<sequence length="159" mass="17469">MVVEVTWPKRAVARFCSTRLFGNNVSMGNVDTNTGVCVSRSDSAAKKVMVLCSNLEPRIHTRAKNVSNCLFACVHGVCEPETSGSTHVSCDPPPVGPNEEHKGISLFGGDVLFECSVGVDESQVHFSISNVQIISRDIDFMEYSAFRISLSVREDYDEY</sequence>
<keyword evidence="2" id="KW-1185">Reference proteome</keyword>
<dbReference type="EMBL" id="JBBCAQ010000034">
    <property type="protein sequence ID" value="KAK7580626.1"/>
    <property type="molecule type" value="Genomic_DNA"/>
</dbReference>
<protein>
    <submittedName>
        <fullName evidence="1">Uncharacterized protein</fullName>
    </submittedName>
</protein>
<comment type="caution">
    <text evidence="1">The sequence shown here is derived from an EMBL/GenBank/DDBJ whole genome shotgun (WGS) entry which is preliminary data.</text>
</comment>
<dbReference type="Proteomes" id="UP001367676">
    <property type="component" value="Unassembled WGS sequence"/>
</dbReference>